<dbReference type="PATRIC" id="fig|1339352.3.peg.3352"/>
<dbReference type="Proteomes" id="UP000027661">
    <property type="component" value="Unassembled WGS sequence"/>
</dbReference>
<protein>
    <submittedName>
        <fullName evidence="2">Putative membrane protein</fullName>
    </submittedName>
</protein>
<dbReference type="EMBL" id="JNHM01000106">
    <property type="protein sequence ID" value="KDS47215.1"/>
    <property type="molecule type" value="Genomic_DNA"/>
</dbReference>
<comment type="caution">
    <text evidence="2">The sequence shown here is derived from an EMBL/GenBank/DDBJ whole genome shotgun (WGS) entry which is preliminary data.</text>
</comment>
<proteinExistence type="predicted"/>
<keyword evidence="1" id="KW-0472">Membrane</keyword>
<reference evidence="2 3" key="1">
    <citation type="submission" date="2014-04" db="EMBL/GenBank/DDBJ databases">
        <authorList>
            <person name="Sears C."/>
            <person name="Carroll K."/>
            <person name="Sack B.R."/>
            <person name="Qadri F."/>
            <person name="Myers L.L."/>
            <person name="Chung G.-T."/>
            <person name="Escheverria P."/>
            <person name="Fraser C.M."/>
            <person name="Sadzewicz L."/>
            <person name="Shefchek K.A."/>
            <person name="Tallon L."/>
            <person name="Das S.P."/>
            <person name="Daugherty S."/>
            <person name="Mongodin E.F."/>
        </authorList>
    </citation>
    <scope>NUCLEOTIDE SEQUENCE [LARGE SCALE GENOMIC DNA]</scope>
    <source>
        <strain evidence="2 3">3975 RP4</strain>
    </source>
</reference>
<feature type="transmembrane region" description="Helical" evidence="1">
    <location>
        <begin position="7"/>
        <end position="28"/>
    </location>
</feature>
<evidence type="ECO:0000313" key="2">
    <source>
        <dbReference type="EMBL" id="KDS47215.1"/>
    </source>
</evidence>
<sequence>MKNLKKYIIIAILASIVIYLSGCASLTYNPHSQTEKVKVTLKNK</sequence>
<gene>
    <name evidence="2" type="ORF">M099_3540</name>
</gene>
<dbReference type="RefSeq" id="WP_256156339.1">
    <property type="nucleotide sequence ID" value="NZ_JNHM01000106.1"/>
</dbReference>
<evidence type="ECO:0000313" key="3">
    <source>
        <dbReference type="Proteomes" id="UP000027661"/>
    </source>
</evidence>
<organism evidence="2 3">
    <name type="scientific">Phocaeicola vulgatus str. 3975 RP4</name>
    <dbReference type="NCBI Taxonomy" id="1339352"/>
    <lineage>
        <taxon>Bacteria</taxon>
        <taxon>Pseudomonadati</taxon>
        <taxon>Bacteroidota</taxon>
        <taxon>Bacteroidia</taxon>
        <taxon>Bacteroidales</taxon>
        <taxon>Bacteroidaceae</taxon>
        <taxon>Phocaeicola</taxon>
    </lineage>
</organism>
<evidence type="ECO:0000256" key="1">
    <source>
        <dbReference type="SAM" id="Phobius"/>
    </source>
</evidence>
<keyword evidence="1" id="KW-1133">Transmembrane helix</keyword>
<keyword evidence="1" id="KW-0812">Transmembrane</keyword>
<dbReference type="AlphaFoldDB" id="A0A069S7T0"/>
<name>A0A069S7T0_PHOVU</name>
<accession>A0A069S7T0</accession>